<gene>
    <name evidence="1" type="ORF">SMRZ_LOCUS661</name>
</gene>
<evidence type="ECO:0000313" key="1">
    <source>
        <dbReference type="EMBL" id="VDO48904.1"/>
    </source>
</evidence>
<dbReference type="Proteomes" id="UP000277204">
    <property type="component" value="Unassembled WGS sequence"/>
</dbReference>
<sequence>MITRNTIDSSESIRRLNFADDLPFPSQTNTDEDNYCNISLCTSRPQYIQRKKQDPQTQHYINQVTFDGKTMEEVKSFTDMCSITDELGRPDTGTKTRITKSRTVFLHLNNIWNSKQLYMQVNIKVRIFNMKIKLVSSTVRN</sequence>
<reference evidence="1 2" key="1">
    <citation type="submission" date="2018-11" db="EMBL/GenBank/DDBJ databases">
        <authorList>
            <consortium name="Pathogen Informatics"/>
        </authorList>
    </citation>
    <scope>NUCLEOTIDE SEQUENCE [LARGE SCALE GENOMIC DNA]</scope>
    <source>
        <strain evidence="1 2">Zambia</strain>
    </source>
</reference>
<dbReference type="EMBL" id="UZAI01000127">
    <property type="protein sequence ID" value="VDO48904.1"/>
    <property type="molecule type" value="Genomic_DNA"/>
</dbReference>
<accession>A0A183LA36</accession>
<name>A0A183LA36_9TREM</name>
<evidence type="ECO:0000313" key="2">
    <source>
        <dbReference type="Proteomes" id="UP000277204"/>
    </source>
</evidence>
<organism evidence="1 2">
    <name type="scientific">Schistosoma margrebowiei</name>
    <dbReference type="NCBI Taxonomy" id="48269"/>
    <lineage>
        <taxon>Eukaryota</taxon>
        <taxon>Metazoa</taxon>
        <taxon>Spiralia</taxon>
        <taxon>Lophotrochozoa</taxon>
        <taxon>Platyhelminthes</taxon>
        <taxon>Trematoda</taxon>
        <taxon>Digenea</taxon>
        <taxon>Strigeidida</taxon>
        <taxon>Schistosomatoidea</taxon>
        <taxon>Schistosomatidae</taxon>
        <taxon>Schistosoma</taxon>
    </lineage>
</organism>
<protein>
    <submittedName>
        <fullName evidence="1">Uncharacterized protein</fullName>
    </submittedName>
</protein>
<proteinExistence type="predicted"/>
<dbReference type="AlphaFoldDB" id="A0A183LA36"/>
<keyword evidence="2" id="KW-1185">Reference proteome</keyword>